<reference evidence="5 6" key="2">
    <citation type="submission" date="2015-10" db="EMBL/GenBank/DDBJ databases">
        <title>Draft Genome Sequence of Prosthecomicrobium hirschii ATCC 27832.</title>
        <authorList>
            <person name="Daniel J."/>
            <person name="Givan S.A."/>
            <person name="Brun Y.V."/>
            <person name="Brown P.J."/>
        </authorList>
    </citation>
    <scope>NUCLEOTIDE SEQUENCE [LARGE SCALE GENOMIC DNA]</scope>
    <source>
        <strain evidence="5 6">16</strain>
    </source>
</reference>
<dbReference type="GO" id="GO:0009063">
    <property type="term" value="P:amino acid catabolic process"/>
    <property type="evidence" value="ECO:0007669"/>
    <property type="project" value="InterPro"/>
</dbReference>
<dbReference type="RefSeq" id="WP_054357671.1">
    <property type="nucleotide sequence ID" value="NZ_LJYW01000001.1"/>
</dbReference>
<keyword evidence="5" id="KW-0413">Isomerase</keyword>
<dbReference type="SUPFAM" id="SSF51604">
    <property type="entry name" value="Enolase C-terminal domain-like"/>
    <property type="match status" value="1"/>
</dbReference>
<dbReference type="GO" id="GO:0008872">
    <property type="term" value="F:glucarate dehydratase activity"/>
    <property type="evidence" value="ECO:0007669"/>
    <property type="project" value="UniProtKB-EC"/>
</dbReference>
<evidence type="ECO:0000256" key="3">
    <source>
        <dbReference type="ARBA" id="ARBA00011973"/>
    </source>
</evidence>
<dbReference type="GO" id="GO:0000287">
    <property type="term" value="F:magnesium ion binding"/>
    <property type="evidence" value="ECO:0007669"/>
    <property type="project" value="UniProtKB-ARBA"/>
</dbReference>
<dbReference type="Gene3D" id="3.20.20.120">
    <property type="entry name" value="Enolase-like C-terminal domain"/>
    <property type="match status" value="1"/>
</dbReference>
<dbReference type="PANTHER" id="PTHR48080">
    <property type="entry name" value="D-GALACTONATE DEHYDRATASE-RELATED"/>
    <property type="match status" value="1"/>
</dbReference>
<evidence type="ECO:0000259" key="4">
    <source>
        <dbReference type="SMART" id="SM00922"/>
    </source>
</evidence>
<dbReference type="Pfam" id="PF02746">
    <property type="entry name" value="MR_MLE_N"/>
    <property type="match status" value="1"/>
</dbReference>
<name>A0A0P6VHJ0_9HYPH</name>
<organism evidence="5 6">
    <name type="scientific">Prosthecodimorpha hirschii</name>
    <dbReference type="NCBI Taxonomy" id="665126"/>
    <lineage>
        <taxon>Bacteria</taxon>
        <taxon>Pseudomonadati</taxon>
        <taxon>Pseudomonadota</taxon>
        <taxon>Alphaproteobacteria</taxon>
        <taxon>Hyphomicrobiales</taxon>
        <taxon>Ancalomicrobiaceae</taxon>
        <taxon>Prosthecodimorpha</taxon>
    </lineage>
</organism>
<dbReference type="InterPro" id="IPR029017">
    <property type="entry name" value="Enolase-like_N"/>
</dbReference>
<dbReference type="PANTHER" id="PTHR48080:SF4">
    <property type="entry name" value="GLUCARATE DEHYDRATASE"/>
    <property type="match status" value="1"/>
</dbReference>
<dbReference type="InterPro" id="IPR013342">
    <property type="entry name" value="Mandelate_racemase_C"/>
</dbReference>
<comment type="catalytic activity">
    <reaction evidence="1">
        <text>D-glucarate = 5-dehydro-4-deoxy-D-glucarate + H2O</text>
        <dbReference type="Rhea" id="RHEA:14573"/>
        <dbReference type="ChEBI" id="CHEBI:15377"/>
        <dbReference type="ChEBI" id="CHEBI:30612"/>
        <dbReference type="ChEBI" id="CHEBI:42819"/>
        <dbReference type="EC" id="4.2.1.40"/>
    </reaction>
</comment>
<dbReference type="InterPro" id="IPR036849">
    <property type="entry name" value="Enolase-like_C_sf"/>
</dbReference>
<reference evidence="5 6" key="1">
    <citation type="submission" date="2015-09" db="EMBL/GenBank/DDBJ databases">
        <authorList>
            <person name="Jackson K.R."/>
            <person name="Lunt B.L."/>
            <person name="Fisher J.N.B."/>
            <person name="Gardner A.V."/>
            <person name="Bailey M.E."/>
            <person name="Deus L.M."/>
            <person name="Earl A.S."/>
            <person name="Gibby P.D."/>
            <person name="Hartmann K.A."/>
            <person name="Liu J.E."/>
            <person name="Manci A.M."/>
            <person name="Nielsen D.A."/>
            <person name="Solomon M.B."/>
            <person name="Breakwell D.P."/>
            <person name="Burnett S.H."/>
            <person name="Grose J.H."/>
        </authorList>
    </citation>
    <scope>NUCLEOTIDE SEQUENCE [LARGE SCALE GENOMIC DNA]</scope>
    <source>
        <strain evidence="5 6">16</strain>
    </source>
</reference>
<evidence type="ECO:0000256" key="1">
    <source>
        <dbReference type="ARBA" id="ARBA00001426"/>
    </source>
</evidence>
<dbReference type="InterPro" id="IPR018110">
    <property type="entry name" value="Mandel_Rmase/mucon_lact_enz_CS"/>
</dbReference>
<evidence type="ECO:0000313" key="5">
    <source>
        <dbReference type="EMBL" id="KPL51509.1"/>
    </source>
</evidence>
<comment type="caution">
    <text evidence="5">The sequence shown here is derived from an EMBL/GenBank/DDBJ whole genome shotgun (WGS) entry which is preliminary data.</text>
</comment>
<dbReference type="InterPro" id="IPR034593">
    <property type="entry name" value="DgoD-like"/>
</dbReference>
<accession>A0A0P6VHJ0</accession>
<dbReference type="STRING" id="665126.ABB55_04055"/>
<evidence type="ECO:0000313" key="6">
    <source>
        <dbReference type="Proteomes" id="UP000048984"/>
    </source>
</evidence>
<dbReference type="EMBL" id="LJYW01000001">
    <property type="protein sequence ID" value="KPL51509.1"/>
    <property type="molecule type" value="Genomic_DNA"/>
</dbReference>
<dbReference type="Proteomes" id="UP000048984">
    <property type="component" value="Unassembled WGS sequence"/>
</dbReference>
<keyword evidence="6" id="KW-1185">Reference proteome</keyword>
<protein>
    <recommendedName>
        <fullName evidence="3">glucarate dehydratase</fullName>
        <ecNumber evidence="3">4.2.1.40</ecNumber>
    </recommendedName>
</protein>
<dbReference type="EC" id="4.2.1.40" evidence="3"/>
<dbReference type="PROSITE" id="PS00908">
    <property type="entry name" value="MR_MLE_1"/>
    <property type="match status" value="1"/>
</dbReference>
<dbReference type="InterPro" id="IPR013341">
    <property type="entry name" value="Mandelate_racemase_N_dom"/>
</dbReference>
<proteinExistence type="predicted"/>
<dbReference type="AlphaFoldDB" id="A0A0P6VHJ0"/>
<gene>
    <name evidence="5" type="ORF">ABB55_04055</name>
</gene>
<dbReference type="GO" id="GO:0016853">
    <property type="term" value="F:isomerase activity"/>
    <property type="evidence" value="ECO:0007669"/>
    <property type="project" value="UniProtKB-KW"/>
</dbReference>
<sequence>MKITAIRATPVNIPLEAPYLWSYGSLAGFSKTIVEVETSDGLVGLGEGPSPANAAVIANSFAPRLIGRDPIDIQACETLCLPSWRGVYTDVDFASIRAFGAIEMALWDLRGKAWGRSLSDLFGGRVRDAITFTDYFAFREARDGVGGESDPQAVLDYCLGQRERFGTTMFEGKLSTADPKPSIETLALLREGLGPEAVLRIDSNKAYSLATATRIAQAIEPLGIRSWEDPVATFEDMAKLRRHTAIPFSVHTPDLRRAVALGVPDAFCTDVNVHGGIGRTLKFIAACEQMGLDFWCYSGDSGIASSVYLHLAAAFDHIREPSQSLFHMQPFDVIEEGPLRPRNNLVPVPTGPGIGVTLSPDRLAFCHRHFVDNGPFNKFHDPDRPDRFRRLPLS</sequence>
<dbReference type="InterPro" id="IPR029065">
    <property type="entry name" value="Enolase_C-like"/>
</dbReference>
<dbReference type="SMART" id="SM00922">
    <property type="entry name" value="MR_MLE"/>
    <property type="match status" value="1"/>
</dbReference>
<dbReference type="SUPFAM" id="SSF54826">
    <property type="entry name" value="Enolase N-terminal domain-like"/>
    <property type="match status" value="1"/>
</dbReference>
<dbReference type="Gene3D" id="3.30.390.10">
    <property type="entry name" value="Enolase-like, N-terminal domain"/>
    <property type="match status" value="1"/>
</dbReference>
<comment type="pathway">
    <text evidence="2">Carbohydrate acid metabolism; D-glucarate degradation; 2,5-dioxopentanoate from D-glucarate: step 1/2.</text>
</comment>
<evidence type="ECO:0000256" key="2">
    <source>
        <dbReference type="ARBA" id="ARBA00005183"/>
    </source>
</evidence>
<dbReference type="Pfam" id="PF13378">
    <property type="entry name" value="MR_MLE_C"/>
    <property type="match status" value="1"/>
</dbReference>
<feature type="domain" description="Mandelate racemase/muconate lactonizing enzyme C-terminal" evidence="4">
    <location>
        <begin position="151"/>
        <end position="247"/>
    </location>
</feature>